<organism evidence="1 2">
    <name type="scientific">Segatella oris</name>
    <dbReference type="NCBI Taxonomy" id="28135"/>
    <lineage>
        <taxon>Bacteria</taxon>
        <taxon>Pseudomonadati</taxon>
        <taxon>Bacteroidota</taxon>
        <taxon>Bacteroidia</taxon>
        <taxon>Bacteroidales</taxon>
        <taxon>Prevotellaceae</taxon>
        <taxon>Segatella</taxon>
    </lineage>
</organism>
<evidence type="ECO:0000313" key="2">
    <source>
        <dbReference type="Proteomes" id="UP000274578"/>
    </source>
</evidence>
<dbReference type="EMBL" id="LR134384">
    <property type="protein sequence ID" value="VEH15317.1"/>
    <property type="molecule type" value="Genomic_DNA"/>
</dbReference>
<protein>
    <submittedName>
        <fullName evidence="1">Uncharacterized protein</fullName>
    </submittedName>
</protein>
<dbReference type="Proteomes" id="UP000274578">
    <property type="component" value="Chromosome 1"/>
</dbReference>
<proteinExistence type="predicted"/>
<sequence>MMVFNLLFVYCHYTATSGALYEFKAKVKLGMSVC</sequence>
<reference evidence="1 2" key="1">
    <citation type="submission" date="2018-12" db="EMBL/GenBank/DDBJ databases">
        <authorList>
            <consortium name="Pathogen Informatics"/>
        </authorList>
    </citation>
    <scope>NUCLEOTIDE SEQUENCE [LARGE SCALE GENOMIC DNA]</scope>
    <source>
        <strain evidence="1 2">NCTC13071</strain>
    </source>
</reference>
<gene>
    <name evidence="1" type="ORF">NCTC13071_01317</name>
</gene>
<evidence type="ECO:0000313" key="1">
    <source>
        <dbReference type="EMBL" id="VEH15317.1"/>
    </source>
</evidence>
<accession>A0A448L5T1</accession>
<name>A0A448L5T1_9BACT</name>
<dbReference type="KEGG" id="poc:NCTC13071_01317"/>
<dbReference type="AlphaFoldDB" id="A0A448L5T1"/>